<dbReference type="PROSITE" id="PS51206">
    <property type="entry name" value="SF3_HELICASE_1"/>
    <property type="match status" value="1"/>
</dbReference>
<feature type="domain" description="SF3 helicase" evidence="5">
    <location>
        <begin position="222"/>
        <end position="385"/>
    </location>
</feature>
<dbReference type="SMART" id="SM00885">
    <property type="entry name" value="D5_N"/>
    <property type="match status" value="1"/>
</dbReference>
<organism evidence="6 7">
    <name type="scientific">Brevundimonas nasdae</name>
    <dbReference type="NCBI Taxonomy" id="172043"/>
    <lineage>
        <taxon>Bacteria</taxon>
        <taxon>Pseudomonadati</taxon>
        <taxon>Pseudomonadota</taxon>
        <taxon>Alphaproteobacteria</taxon>
        <taxon>Caulobacterales</taxon>
        <taxon>Caulobacteraceae</taxon>
        <taxon>Brevundimonas</taxon>
    </lineage>
</organism>
<protein>
    <recommendedName>
        <fullName evidence="5">SF3 helicase domain-containing protein</fullName>
    </recommendedName>
</protein>
<dbReference type="InterPro" id="IPR014015">
    <property type="entry name" value="Helicase_SF3_DNA-vir"/>
</dbReference>
<evidence type="ECO:0000256" key="4">
    <source>
        <dbReference type="SAM" id="MobiDB-lite"/>
    </source>
</evidence>
<feature type="region of interest" description="Disordered" evidence="4">
    <location>
        <begin position="1"/>
        <end position="24"/>
    </location>
</feature>
<gene>
    <name evidence="6" type="ORF">KWG56_00685</name>
</gene>
<dbReference type="EMBL" id="CP080034">
    <property type="protein sequence ID" value="QYC10575.1"/>
    <property type="molecule type" value="Genomic_DNA"/>
</dbReference>
<feature type="region of interest" description="Disordered" evidence="4">
    <location>
        <begin position="501"/>
        <end position="563"/>
    </location>
</feature>
<dbReference type="PANTHER" id="PTHR35372">
    <property type="entry name" value="ATP BINDING PROTEIN-RELATED"/>
    <property type="match status" value="1"/>
</dbReference>
<evidence type="ECO:0000256" key="2">
    <source>
        <dbReference type="ARBA" id="ARBA00022801"/>
    </source>
</evidence>
<dbReference type="Pfam" id="PF08706">
    <property type="entry name" value="D5_N"/>
    <property type="match status" value="1"/>
</dbReference>
<name>A0ABX8TLC7_9CAUL</name>
<reference evidence="6 7" key="1">
    <citation type="submission" date="2021-07" db="EMBL/GenBank/DDBJ databases">
        <title>Isolation and characterization of bacteria from a gold mining with a capacity of golden bioaccumulation.</title>
        <authorList>
            <person name="Yang X.J."/>
        </authorList>
    </citation>
    <scope>NUCLEOTIDE SEQUENCE [LARGE SCALE GENOMIC DNA]</scope>
    <source>
        <strain evidence="6 7">Au29</strain>
    </source>
</reference>
<evidence type="ECO:0000313" key="7">
    <source>
        <dbReference type="Proteomes" id="UP000824334"/>
    </source>
</evidence>
<dbReference type="GeneID" id="94373760"/>
<dbReference type="Proteomes" id="UP000824334">
    <property type="component" value="Chromosome"/>
</dbReference>
<keyword evidence="3" id="KW-0067">ATP-binding</keyword>
<dbReference type="RefSeq" id="WP_219353327.1">
    <property type="nucleotide sequence ID" value="NZ_CP080034.1"/>
</dbReference>
<keyword evidence="2" id="KW-0378">Hydrolase</keyword>
<dbReference type="InterPro" id="IPR014818">
    <property type="entry name" value="Phage/plasmid_primase_P4_C"/>
</dbReference>
<proteinExistence type="predicted"/>
<keyword evidence="1" id="KW-0547">Nucleotide-binding</keyword>
<keyword evidence="7" id="KW-1185">Reference proteome</keyword>
<dbReference type="NCBIfam" id="TIGR01613">
    <property type="entry name" value="primase_Cterm"/>
    <property type="match status" value="1"/>
</dbReference>
<dbReference type="InterPro" id="IPR051620">
    <property type="entry name" value="ORF904-like_C"/>
</dbReference>
<accession>A0ABX8TLC7</accession>
<dbReference type="PANTHER" id="PTHR35372:SF2">
    <property type="entry name" value="SF3 HELICASE DOMAIN-CONTAINING PROTEIN"/>
    <property type="match status" value="1"/>
</dbReference>
<dbReference type="InterPro" id="IPR006500">
    <property type="entry name" value="Helicase_put_C_phage/plasmid"/>
</dbReference>
<evidence type="ECO:0000256" key="3">
    <source>
        <dbReference type="ARBA" id="ARBA00022840"/>
    </source>
</evidence>
<sequence length="563" mass="61262">MSGFDDVGGRPAPAAPSTDEMSRFDLNDDGNALRFIRMAGGIIQPDGEIDLSEATVLYLRKRGWIVFNGTFWDLETGEARAKRHAIKVARSMHAQMEIRAAEMEAKNYASKSIQAVRDFGVSAGNASRIGNMLNLAASYMDVDMDAFDPDPLALNVQNGVIRFRNGPHRNAKGDDVVGPHVVWTEGHRAADRMTRLCEAAYRPEATRPLFDGVLKYAIPKAENRRWIQKAHGYMATGETGEQVFIVYQGKGGDGKSTVVNATAHALGTYATTVGVETFLDTGVKRGSEASPDIAALAGDSRMLCAGEPPSGSKLATGEIKRFTGGGKIKARELREALFEFEPVGKVVIECNRKPTINDTDNGIWRRLKIMRWLKVVPEDQIDHDLPKKLKREADGILNWLIEGVLAWMDEGLKDVPDLKEALEDYRKGANPFVQWFEDRVIREDGARIGATVLFKDYQAWMTENGHDKAMSQKAFGGTLSDLQIGLGSKDTDGKITRMGARLRTPQDAPAGGPTQSGSEASPARAADTGSGPGGYESGGVSSEPDDGAFLPPDTDWEGDDDGR</sequence>
<evidence type="ECO:0000256" key="1">
    <source>
        <dbReference type="ARBA" id="ARBA00022741"/>
    </source>
</evidence>
<evidence type="ECO:0000259" key="5">
    <source>
        <dbReference type="PROSITE" id="PS51206"/>
    </source>
</evidence>
<evidence type="ECO:0000313" key="6">
    <source>
        <dbReference type="EMBL" id="QYC10575.1"/>
    </source>
</evidence>
<feature type="compositionally biased region" description="Acidic residues" evidence="4">
    <location>
        <begin position="554"/>
        <end position="563"/>
    </location>
</feature>